<evidence type="ECO:0000256" key="1">
    <source>
        <dbReference type="SAM" id="Phobius"/>
    </source>
</evidence>
<dbReference type="AlphaFoldDB" id="A0AA97FDF5"/>
<protein>
    <recommendedName>
        <fullName evidence="2">PH domain-containing protein</fullName>
    </recommendedName>
</protein>
<evidence type="ECO:0000259" key="2">
    <source>
        <dbReference type="Pfam" id="PF25362"/>
    </source>
</evidence>
<dbReference type="RefSeq" id="WP_317137997.1">
    <property type="nucleotide sequence ID" value="NZ_CP118157.1"/>
</dbReference>
<feature type="transmembrane region" description="Helical" evidence="1">
    <location>
        <begin position="6"/>
        <end position="26"/>
    </location>
</feature>
<keyword evidence="1" id="KW-1133">Transmembrane helix</keyword>
<organism evidence="3 4">
    <name type="scientific">Microbacterium betulae</name>
    <dbReference type="NCBI Taxonomy" id="2981139"/>
    <lineage>
        <taxon>Bacteria</taxon>
        <taxon>Bacillati</taxon>
        <taxon>Actinomycetota</taxon>
        <taxon>Actinomycetes</taxon>
        <taxon>Micrococcales</taxon>
        <taxon>Microbacteriaceae</taxon>
        <taxon>Microbacterium</taxon>
    </lineage>
</organism>
<dbReference type="Proteomes" id="UP001305498">
    <property type="component" value="Chromosome"/>
</dbReference>
<keyword evidence="1" id="KW-0472">Membrane</keyword>
<reference evidence="3 4" key="1">
    <citation type="submission" date="2023-02" db="EMBL/GenBank/DDBJ databases">
        <title>Microbacterium betulae sp. nov., isolated from birch wood.</title>
        <authorList>
            <person name="Pasciak M."/>
            <person name="Pawlik K.J."/>
            <person name="Martynowski D."/>
            <person name="Laczmanski L."/>
            <person name="Ciekot J."/>
            <person name="Szponar B."/>
            <person name="Wojcik-Fatla A."/>
            <person name="Mackiewicz B."/>
            <person name="Farian E."/>
            <person name="Cholewa G."/>
            <person name="Cholewa A."/>
            <person name="Dutkiewicz J."/>
        </authorList>
    </citation>
    <scope>NUCLEOTIDE SEQUENCE [LARGE SCALE GENOMIC DNA]</scope>
    <source>
        <strain evidence="3 4">AB</strain>
    </source>
</reference>
<proteinExistence type="predicted"/>
<keyword evidence="1" id="KW-0812">Transmembrane</keyword>
<name>A0AA97FDF5_9MICO</name>
<dbReference type="EMBL" id="CP118157">
    <property type="protein sequence ID" value="WOF21521.1"/>
    <property type="molecule type" value="Genomic_DNA"/>
</dbReference>
<keyword evidence="4" id="KW-1185">Reference proteome</keyword>
<evidence type="ECO:0000313" key="3">
    <source>
        <dbReference type="EMBL" id="WOF21521.1"/>
    </source>
</evidence>
<evidence type="ECO:0000313" key="4">
    <source>
        <dbReference type="Proteomes" id="UP001305498"/>
    </source>
</evidence>
<sequence>MSPYVPGLLVMIAIAAAILAGMVWGWRRRVRRDAGVVAPVRATEGAATAAFSGLYVATTRHGEPLERIAVRPLGFRARTTVTVTDRGVALDLVGEPTVFLRVDELAGAGRATWTIDRAVEQDGLVLIAWHAADGTVCDSYVRLQGGDPDALVEAIEDLRAPSTPTGATR</sequence>
<gene>
    <name evidence="3" type="ORF">N8K70_08925</name>
</gene>
<dbReference type="InterPro" id="IPR057446">
    <property type="entry name" value="PH_bac"/>
</dbReference>
<accession>A0AA97FDF5</accession>
<dbReference type="Pfam" id="PF25362">
    <property type="entry name" value="bPH_11"/>
    <property type="match status" value="1"/>
</dbReference>
<feature type="domain" description="PH" evidence="2">
    <location>
        <begin position="40"/>
        <end position="144"/>
    </location>
</feature>
<dbReference type="KEGG" id="mbet:N8K70_08925"/>